<evidence type="ECO:0000256" key="10">
    <source>
        <dbReference type="ARBA" id="ARBA00023237"/>
    </source>
</evidence>
<evidence type="ECO:0000256" key="11">
    <source>
        <dbReference type="SAM" id="SignalP"/>
    </source>
</evidence>
<organism evidence="13 14">
    <name type="scientific">Burkholderia paludis</name>
    <dbReference type="NCBI Taxonomy" id="1506587"/>
    <lineage>
        <taxon>Bacteria</taxon>
        <taxon>Pseudomonadati</taxon>
        <taxon>Pseudomonadota</taxon>
        <taxon>Betaproteobacteria</taxon>
        <taxon>Burkholderiales</taxon>
        <taxon>Burkholderiaceae</taxon>
        <taxon>Burkholderia</taxon>
        <taxon>Burkholderia cepacia complex</taxon>
    </lineage>
</organism>
<accession>A0A6J5F5U1</accession>
<dbReference type="Proteomes" id="UP000494330">
    <property type="component" value="Unassembled WGS sequence"/>
</dbReference>
<dbReference type="InterPro" id="IPR033900">
    <property type="entry name" value="Gram_neg_porin_domain"/>
</dbReference>
<dbReference type="AlphaFoldDB" id="A0A6J5F5U1"/>
<evidence type="ECO:0000256" key="1">
    <source>
        <dbReference type="ARBA" id="ARBA00004571"/>
    </source>
</evidence>
<dbReference type="PANTHER" id="PTHR34501">
    <property type="entry name" value="PROTEIN YDDL-RELATED"/>
    <property type="match status" value="1"/>
</dbReference>
<keyword evidence="8" id="KW-0626">Porin</keyword>
<dbReference type="GO" id="GO:0015288">
    <property type="term" value="F:porin activity"/>
    <property type="evidence" value="ECO:0007669"/>
    <property type="project" value="UniProtKB-KW"/>
</dbReference>
<comment type="subunit">
    <text evidence="2">Homotrimer.</text>
</comment>
<keyword evidence="10" id="KW-0998">Cell outer membrane</keyword>
<name>A0A6J5F5U1_9BURK</name>
<dbReference type="PANTHER" id="PTHR34501:SF9">
    <property type="entry name" value="MAJOR OUTER MEMBRANE PROTEIN P.IA"/>
    <property type="match status" value="1"/>
</dbReference>
<dbReference type="GO" id="GO:0009279">
    <property type="term" value="C:cell outer membrane"/>
    <property type="evidence" value="ECO:0007669"/>
    <property type="project" value="UniProtKB-SubCell"/>
</dbReference>
<keyword evidence="9" id="KW-0472">Membrane</keyword>
<dbReference type="InterPro" id="IPR023614">
    <property type="entry name" value="Porin_dom_sf"/>
</dbReference>
<keyword evidence="14" id="KW-1185">Reference proteome</keyword>
<dbReference type="EMBL" id="CABVQD010000066">
    <property type="protein sequence ID" value="VWC48532.1"/>
    <property type="molecule type" value="Genomic_DNA"/>
</dbReference>
<evidence type="ECO:0000256" key="2">
    <source>
        <dbReference type="ARBA" id="ARBA00011233"/>
    </source>
</evidence>
<feature type="chain" id="PRO_5044425814" evidence="11">
    <location>
        <begin position="23"/>
        <end position="367"/>
    </location>
</feature>
<dbReference type="InterPro" id="IPR050298">
    <property type="entry name" value="Gram-neg_bact_OMP"/>
</dbReference>
<evidence type="ECO:0000313" key="14">
    <source>
        <dbReference type="Proteomes" id="UP000494330"/>
    </source>
</evidence>
<dbReference type="GO" id="GO:0046930">
    <property type="term" value="C:pore complex"/>
    <property type="evidence" value="ECO:0007669"/>
    <property type="project" value="UniProtKB-KW"/>
</dbReference>
<dbReference type="Gene3D" id="2.40.160.10">
    <property type="entry name" value="Porin"/>
    <property type="match status" value="1"/>
</dbReference>
<sequence length="367" mass="38814">MQSTFNACSAALLVVLAASAHAQSSVTLYGAIDTGLMYQSTAANNHHVFALKDGGIYASFWGLRGSEDLGGGYAVRFRLQGAFNSSTGQLKLSDTTGGSAAFNQQSTIGLSGPFGTIDLGRQFVPMIYAMAETDVRGAQYFGSILSAWLGLNQIAGAPGTNTNVPIGALYDSNAIVYRSPTMRGLSFSVEYAPGGVPGQFQGGTRESAVLRYNGYGLDLDAAYYVGHDTSQAASTPTGLANNRFYYVGAKYTLRGVSVSASYGRARNPVDAGRHDYDMISGGLGYRITQSLNVTSGVYVLRDRNHSQNRSNEYAVGAEYTLSRGTIAYVQGAYVLNRGAMSQIISYGQPVAPGVSTTAAMIGIRHLF</sequence>
<protein>
    <submittedName>
        <fullName evidence="13">Putative porin protein</fullName>
    </submittedName>
</protein>
<keyword evidence="6 11" id="KW-0732">Signal</keyword>
<gene>
    <name evidence="13" type="ORF">BPA30113_07528</name>
</gene>
<evidence type="ECO:0000256" key="7">
    <source>
        <dbReference type="ARBA" id="ARBA00023065"/>
    </source>
</evidence>
<evidence type="ECO:0000256" key="5">
    <source>
        <dbReference type="ARBA" id="ARBA00022692"/>
    </source>
</evidence>
<keyword evidence="5" id="KW-0812">Transmembrane</keyword>
<evidence type="ECO:0000256" key="6">
    <source>
        <dbReference type="ARBA" id="ARBA00022729"/>
    </source>
</evidence>
<reference evidence="13 14" key="1">
    <citation type="submission" date="2019-09" db="EMBL/GenBank/DDBJ databases">
        <authorList>
            <person name="Depoorter E."/>
        </authorList>
    </citation>
    <scope>NUCLEOTIDE SEQUENCE [LARGE SCALE GENOMIC DNA]</scope>
    <source>
        <strain evidence="13">LMG 30113</strain>
    </source>
</reference>
<evidence type="ECO:0000256" key="8">
    <source>
        <dbReference type="ARBA" id="ARBA00023114"/>
    </source>
</evidence>
<evidence type="ECO:0000256" key="3">
    <source>
        <dbReference type="ARBA" id="ARBA00022448"/>
    </source>
</evidence>
<feature type="signal peptide" evidence="11">
    <location>
        <begin position="1"/>
        <end position="22"/>
    </location>
</feature>
<dbReference type="GO" id="GO:0006811">
    <property type="term" value="P:monoatomic ion transport"/>
    <property type="evidence" value="ECO:0007669"/>
    <property type="project" value="UniProtKB-KW"/>
</dbReference>
<proteinExistence type="predicted"/>
<evidence type="ECO:0000313" key="13">
    <source>
        <dbReference type="EMBL" id="VWC48532.1"/>
    </source>
</evidence>
<dbReference type="CDD" id="cd00342">
    <property type="entry name" value="gram_neg_porins"/>
    <property type="match status" value="1"/>
</dbReference>
<keyword evidence="7" id="KW-0406">Ion transport</keyword>
<evidence type="ECO:0000256" key="9">
    <source>
        <dbReference type="ARBA" id="ARBA00023136"/>
    </source>
</evidence>
<keyword evidence="3" id="KW-0813">Transport</keyword>
<dbReference type="RefSeq" id="WP_034200571.1">
    <property type="nucleotide sequence ID" value="NZ_CABVQD010000066.1"/>
</dbReference>
<evidence type="ECO:0000256" key="4">
    <source>
        <dbReference type="ARBA" id="ARBA00022452"/>
    </source>
</evidence>
<dbReference type="SUPFAM" id="SSF56935">
    <property type="entry name" value="Porins"/>
    <property type="match status" value="1"/>
</dbReference>
<dbReference type="Pfam" id="PF13609">
    <property type="entry name" value="Porin_4"/>
    <property type="match status" value="1"/>
</dbReference>
<comment type="subcellular location">
    <subcellularLocation>
        <location evidence="1">Cell outer membrane</location>
        <topology evidence="1">Multi-pass membrane protein</topology>
    </subcellularLocation>
</comment>
<keyword evidence="4" id="KW-1134">Transmembrane beta strand</keyword>
<feature type="domain" description="Porin" evidence="12">
    <location>
        <begin position="10"/>
        <end position="338"/>
    </location>
</feature>
<evidence type="ECO:0000259" key="12">
    <source>
        <dbReference type="Pfam" id="PF13609"/>
    </source>
</evidence>